<gene>
    <name evidence="1" type="ORF">BDN72DRAFT_636799</name>
</gene>
<evidence type="ECO:0000313" key="1">
    <source>
        <dbReference type="EMBL" id="TFK74863.1"/>
    </source>
</evidence>
<organism evidence="1 2">
    <name type="scientific">Pluteus cervinus</name>
    <dbReference type="NCBI Taxonomy" id="181527"/>
    <lineage>
        <taxon>Eukaryota</taxon>
        <taxon>Fungi</taxon>
        <taxon>Dikarya</taxon>
        <taxon>Basidiomycota</taxon>
        <taxon>Agaricomycotina</taxon>
        <taxon>Agaricomycetes</taxon>
        <taxon>Agaricomycetidae</taxon>
        <taxon>Agaricales</taxon>
        <taxon>Pluteineae</taxon>
        <taxon>Pluteaceae</taxon>
        <taxon>Pluteus</taxon>
    </lineage>
</organism>
<accession>A0ACD3B9T3</accession>
<keyword evidence="2" id="KW-1185">Reference proteome</keyword>
<sequence>MATVSYTIYSHYDPPEKKAKKSPPEELHPEDAHDLEEDESGDVEWPVIRRKLAPAPIFVPATASQDINTFFHPGTSSLSSSDRTKGGKAEEIAGWYRSLTAKRNLATTDVEAQVDESGLGSSSKNGDVRSPGVSLTKNSSASLAVGAGAMSMPMSDAGSALPTIPHAEETHSKSSKTPLSSMSWEPSMSARAHEQLPRLRTRTNVVKKDKNNWFIMKALQAQSQSSSSKIVAGSTSGDDSATTGDVPPASTSTLTPTPLPAPLISTLADILARDPPPLPNERKYEPPIWLAIGPSNKGFEMLEKTGWREGEPLGPDFRRPNRAGLGLKRRIADESEHGFGWGEETGSNGKRKEREVKKERIEVKLGEEDIVELKGVDVIDLTVSDDEEDVEDDAEDDNSLDIEDEDEEMEAPQEDNSSTSTTYERKALIVPIGTVLKSDRLGIGLKAKTVGPYKASKKRITHNSAALALHTKAADEARKRRETVGRGRRGFERQYKHEQEKRQRLWSYLND</sequence>
<evidence type="ECO:0000313" key="2">
    <source>
        <dbReference type="Proteomes" id="UP000308600"/>
    </source>
</evidence>
<protein>
    <submittedName>
        <fullName evidence="1">Uncharacterized protein</fullName>
    </submittedName>
</protein>
<name>A0ACD3B9T3_9AGAR</name>
<dbReference type="Proteomes" id="UP000308600">
    <property type="component" value="Unassembled WGS sequence"/>
</dbReference>
<reference evidence="1 2" key="1">
    <citation type="journal article" date="2019" name="Nat. Ecol. Evol.">
        <title>Megaphylogeny resolves global patterns of mushroom evolution.</title>
        <authorList>
            <person name="Varga T."/>
            <person name="Krizsan K."/>
            <person name="Foldi C."/>
            <person name="Dima B."/>
            <person name="Sanchez-Garcia M."/>
            <person name="Sanchez-Ramirez S."/>
            <person name="Szollosi G.J."/>
            <person name="Szarkandi J.G."/>
            <person name="Papp V."/>
            <person name="Albert L."/>
            <person name="Andreopoulos W."/>
            <person name="Angelini C."/>
            <person name="Antonin V."/>
            <person name="Barry K.W."/>
            <person name="Bougher N.L."/>
            <person name="Buchanan P."/>
            <person name="Buyck B."/>
            <person name="Bense V."/>
            <person name="Catcheside P."/>
            <person name="Chovatia M."/>
            <person name="Cooper J."/>
            <person name="Damon W."/>
            <person name="Desjardin D."/>
            <person name="Finy P."/>
            <person name="Geml J."/>
            <person name="Haridas S."/>
            <person name="Hughes K."/>
            <person name="Justo A."/>
            <person name="Karasinski D."/>
            <person name="Kautmanova I."/>
            <person name="Kiss B."/>
            <person name="Kocsube S."/>
            <person name="Kotiranta H."/>
            <person name="LaButti K.M."/>
            <person name="Lechner B.E."/>
            <person name="Liimatainen K."/>
            <person name="Lipzen A."/>
            <person name="Lukacs Z."/>
            <person name="Mihaltcheva S."/>
            <person name="Morgado L.N."/>
            <person name="Niskanen T."/>
            <person name="Noordeloos M.E."/>
            <person name="Ohm R.A."/>
            <person name="Ortiz-Santana B."/>
            <person name="Ovrebo C."/>
            <person name="Racz N."/>
            <person name="Riley R."/>
            <person name="Savchenko A."/>
            <person name="Shiryaev A."/>
            <person name="Soop K."/>
            <person name="Spirin V."/>
            <person name="Szebenyi C."/>
            <person name="Tomsovsky M."/>
            <person name="Tulloss R.E."/>
            <person name="Uehling J."/>
            <person name="Grigoriev I.V."/>
            <person name="Vagvolgyi C."/>
            <person name="Papp T."/>
            <person name="Martin F.M."/>
            <person name="Miettinen O."/>
            <person name="Hibbett D.S."/>
            <person name="Nagy L.G."/>
        </authorList>
    </citation>
    <scope>NUCLEOTIDE SEQUENCE [LARGE SCALE GENOMIC DNA]</scope>
    <source>
        <strain evidence="1 2">NL-1719</strain>
    </source>
</reference>
<dbReference type="EMBL" id="ML208266">
    <property type="protein sequence ID" value="TFK74863.1"/>
    <property type="molecule type" value="Genomic_DNA"/>
</dbReference>
<proteinExistence type="predicted"/>